<feature type="region of interest" description="Disordered" evidence="1">
    <location>
        <begin position="573"/>
        <end position="595"/>
    </location>
</feature>
<evidence type="ECO:0000313" key="2">
    <source>
        <dbReference type="EMBL" id="QEG18921.1"/>
    </source>
</evidence>
<evidence type="ECO:0000256" key="1">
    <source>
        <dbReference type="SAM" id="MobiDB-lite"/>
    </source>
</evidence>
<evidence type="ECO:0000313" key="3">
    <source>
        <dbReference type="Proteomes" id="UP000322887"/>
    </source>
</evidence>
<dbReference type="EMBL" id="CP042910">
    <property type="protein sequence ID" value="QEG18921.1"/>
    <property type="molecule type" value="Genomic_DNA"/>
</dbReference>
<gene>
    <name evidence="2" type="ORF">GmarT_48160</name>
</gene>
<dbReference type="Proteomes" id="UP000322887">
    <property type="component" value="Chromosome"/>
</dbReference>
<protein>
    <submittedName>
        <fullName evidence="2">Uncharacterized protein</fullName>
    </submittedName>
</protein>
<dbReference type="RefSeq" id="WP_002649373.1">
    <property type="nucleotide sequence ID" value="NZ_CP042910.1"/>
</dbReference>
<feature type="compositionally biased region" description="Basic residues" evidence="1">
    <location>
        <begin position="584"/>
        <end position="595"/>
    </location>
</feature>
<feature type="compositionally biased region" description="Basic and acidic residues" evidence="1">
    <location>
        <begin position="483"/>
        <end position="492"/>
    </location>
</feature>
<sequence length="595" mass="68309">MSVSIWSGLLDDFKALRDLQGGDDLRSVLIEFSDPELISRGESVIPSKNYPKEWAMTQAIIEEKSVIDSRPERQRVYKQLVIPYRDRHQILQNGENGPPLPERLQTIKKRLVESLELAGKELLNHSGTCVLPDEIAGLNSNISAWLLFLHFIGKPERKTWERVNQCLLFGYVMGVVKREDIKTIAPEYGPPNVDLPHTVGQFSFEPLTEDSYSEIADITAASIEAIRRIEKGLLYPDQEEKSSKTDQELKLLSNANEWANECLGCISWISTKLEWLSEQFADIDKVYLGVEHPARIPKDVTIPAAKILRVFFDCDMDRYDQLFMLSYEYGRVSKIEESLQVANANGSPSIEFRGHPYITAIELVNSLNGLFLYRLNDIRLNAEGWLVADHRNEIAEDWLRQDIESILTVYESVKDIDHKLITLIKSRLTLEQAACKRWIYDRYGFPESTEKIHQQPPYSIPPAINDGQGQQVAADIANQIEGEGEKKQEKQKWYRSPFDDVPNSHRDKNGDPIGGFRGTQQQLIYALEEDRKTFISRALRGAIFVHMHKTGDYEMFIHRTEIGRLDKIRDRFNEFPTLKPQSSSKKKRDKGSKKD</sequence>
<keyword evidence="3" id="KW-1185">Reference proteome</keyword>
<proteinExistence type="predicted"/>
<feature type="region of interest" description="Disordered" evidence="1">
    <location>
        <begin position="483"/>
        <end position="515"/>
    </location>
</feature>
<accession>A0ABX5YTC9</accession>
<reference evidence="2 3" key="1">
    <citation type="submission" date="2019-08" db="EMBL/GenBank/DDBJ databases">
        <title>Deep-cultivation of Planctomycetes and their phenomic and genomic characterization uncovers novel biology.</title>
        <authorList>
            <person name="Wiegand S."/>
            <person name="Jogler M."/>
            <person name="Boedeker C."/>
            <person name="Pinto D."/>
            <person name="Vollmers J."/>
            <person name="Rivas-Marin E."/>
            <person name="Kohn T."/>
            <person name="Peeters S.H."/>
            <person name="Heuer A."/>
            <person name="Rast P."/>
            <person name="Oberbeckmann S."/>
            <person name="Bunk B."/>
            <person name="Jeske O."/>
            <person name="Meyerdierks A."/>
            <person name="Storesund J.E."/>
            <person name="Kallscheuer N."/>
            <person name="Luecker S."/>
            <person name="Lage O.M."/>
            <person name="Pohl T."/>
            <person name="Merkel B.J."/>
            <person name="Hornburger P."/>
            <person name="Mueller R.-W."/>
            <person name="Bruemmer F."/>
            <person name="Labrenz M."/>
            <person name="Spormann A.M."/>
            <person name="Op den Camp H."/>
            <person name="Overmann J."/>
            <person name="Amann R."/>
            <person name="Jetten M.S.M."/>
            <person name="Mascher T."/>
            <person name="Medema M.H."/>
            <person name="Devos D.P."/>
            <person name="Kaster A.-K."/>
            <person name="Ovreas L."/>
            <person name="Rohde M."/>
            <person name="Galperin M.Y."/>
            <person name="Jogler C."/>
        </authorList>
    </citation>
    <scope>NUCLEOTIDE SEQUENCE [LARGE SCALE GENOMIC DNA]</scope>
    <source>
        <strain evidence="2 3">DSM 8797</strain>
    </source>
</reference>
<name>A0ABX5YTC9_9PLAN</name>
<organism evidence="2 3">
    <name type="scientific">Gimesia maris</name>
    <dbReference type="NCBI Taxonomy" id="122"/>
    <lineage>
        <taxon>Bacteria</taxon>
        <taxon>Pseudomonadati</taxon>
        <taxon>Planctomycetota</taxon>
        <taxon>Planctomycetia</taxon>
        <taxon>Planctomycetales</taxon>
        <taxon>Planctomycetaceae</taxon>
        <taxon>Gimesia</taxon>
    </lineage>
</organism>
<dbReference type="GeneID" id="98649267"/>